<evidence type="ECO:0000256" key="1">
    <source>
        <dbReference type="ARBA" id="ARBA00022737"/>
    </source>
</evidence>
<dbReference type="Pfam" id="PF01535">
    <property type="entry name" value="PPR"/>
    <property type="match status" value="3"/>
</dbReference>
<feature type="region of interest" description="Disordered" evidence="3">
    <location>
        <begin position="1"/>
        <end position="21"/>
    </location>
</feature>
<comment type="caution">
    <text evidence="4">The sequence shown here is derived from an EMBL/GenBank/DDBJ whole genome shotgun (WGS) entry which is preliminary data.</text>
</comment>
<protein>
    <recommendedName>
        <fullName evidence="6">Pentatricopeptide repeat-containing protein, chloroplastic</fullName>
    </recommendedName>
</protein>
<gene>
    <name evidence="4" type="ORF">EVOR1521_LOCUS19936</name>
</gene>
<dbReference type="PANTHER" id="PTHR47447:SF17">
    <property type="entry name" value="OS12G0638900 PROTEIN"/>
    <property type="match status" value="1"/>
</dbReference>
<dbReference type="PANTHER" id="PTHR47447">
    <property type="entry name" value="OS03G0856100 PROTEIN"/>
    <property type="match status" value="1"/>
</dbReference>
<dbReference type="Proteomes" id="UP001178507">
    <property type="component" value="Unassembled WGS sequence"/>
</dbReference>
<keyword evidence="1" id="KW-0677">Repeat</keyword>
<reference evidence="4" key="1">
    <citation type="submission" date="2023-08" db="EMBL/GenBank/DDBJ databases">
        <authorList>
            <person name="Chen Y."/>
            <person name="Shah S."/>
            <person name="Dougan E. K."/>
            <person name="Thang M."/>
            <person name="Chan C."/>
        </authorList>
    </citation>
    <scope>NUCLEOTIDE SEQUENCE</scope>
</reference>
<feature type="compositionally biased region" description="Basic and acidic residues" evidence="3">
    <location>
        <begin position="589"/>
        <end position="602"/>
    </location>
</feature>
<evidence type="ECO:0000256" key="3">
    <source>
        <dbReference type="SAM" id="MobiDB-lite"/>
    </source>
</evidence>
<dbReference type="InterPro" id="IPR002885">
    <property type="entry name" value="PPR_rpt"/>
</dbReference>
<keyword evidence="5" id="KW-1185">Reference proteome</keyword>
<proteinExistence type="predicted"/>
<feature type="region of interest" description="Disordered" evidence="3">
    <location>
        <begin position="584"/>
        <end position="603"/>
    </location>
</feature>
<evidence type="ECO:0000256" key="2">
    <source>
        <dbReference type="PROSITE-ProRule" id="PRU00708"/>
    </source>
</evidence>
<dbReference type="PROSITE" id="PS51375">
    <property type="entry name" value="PPR"/>
    <property type="match status" value="4"/>
</dbReference>
<accession>A0AA36IXP0</accession>
<feature type="repeat" description="PPR" evidence="2">
    <location>
        <begin position="104"/>
        <end position="138"/>
    </location>
</feature>
<organism evidence="4 5">
    <name type="scientific">Effrenium voratum</name>
    <dbReference type="NCBI Taxonomy" id="2562239"/>
    <lineage>
        <taxon>Eukaryota</taxon>
        <taxon>Sar</taxon>
        <taxon>Alveolata</taxon>
        <taxon>Dinophyceae</taxon>
        <taxon>Suessiales</taxon>
        <taxon>Symbiodiniaceae</taxon>
        <taxon>Effrenium</taxon>
    </lineage>
</organism>
<feature type="repeat" description="PPR" evidence="2">
    <location>
        <begin position="139"/>
        <end position="173"/>
    </location>
</feature>
<evidence type="ECO:0000313" key="5">
    <source>
        <dbReference type="Proteomes" id="UP001178507"/>
    </source>
</evidence>
<dbReference type="Pfam" id="PF13812">
    <property type="entry name" value="PPR_3"/>
    <property type="match status" value="1"/>
</dbReference>
<evidence type="ECO:0000313" key="4">
    <source>
        <dbReference type="EMBL" id="CAJ1395516.1"/>
    </source>
</evidence>
<feature type="repeat" description="PPR" evidence="2">
    <location>
        <begin position="209"/>
        <end position="243"/>
    </location>
</feature>
<dbReference type="EMBL" id="CAUJNA010003179">
    <property type="protein sequence ID" value="CAJ1395516.1"/>
    <property type="molecule type" value="Genomic_DNA"/>
</dbReference>
<feature type="repeat" description="PPR" evidence="2">
    <location>
        <begin position="380"/>
        <end position="414"/>
    </location>
</feature>
<dbReference type="NCBIfam" id="TIGR00756">
    <property type="entry name" value="PPR"/>
    <property type="match status" value="2"/>
</dbReference>
<dbReference type="InterPro" id="IPR011990">
    <property type="entry name" value="TPR-like_helical_dom_sf"/>
</dbReference>
<evidence type="ECO:0008006" key="6">
    <source>
        <dbReference type="Google" id="ProtNLM"/>
    </source>
</evidence>
<name>A0AA36IXP0_9DINO</name>
<dbReference type="Gene3D" id="1.25.40.10">
    <property type="entry name" value="Tetratricopeptide repeat domain"/>
    <property type="match status" value="4"/>
</dbReference>
<dbReference type="AlphaFoldDB" id="A0AA36IXP0"/>
<sequence>MPPEANWGPSGQSWPQPLRAPCGGPGPIAPLGAVPEGCAELSPKQLTQQALKACGQRSDWQGAVAAVGLGCSSPKSSALAMGACGKASRWPQALFLLHDCQRQDGVMCNIALSSCAKAQQWQRALGLLEEMGKMSIQEDTISYNCAISACGKALQSFTAHRLIEQMEGRRLAPSVVTFASAMDACNRGGFWQLTLTLVARLEAHSVEANEYIYDALIHSCALGGRWQQALVFLSQMSSRDLARSASSFHAAIGACGACGRWAEAVELLAELGQRRLAKISSYQVAINACGPFWQQALQVAASCASQGFGADLRLQTGLVAACEAASSWAQALSLFHGMPEAKIRQDEQSFNVAIRACANLELWANALSLLQSANDGKLSSVITYNSALKSCAVNAQWQIALALLKDAEERGIKRDKVSLGTACTACADQWQQALHLYASAGEGTSEFLVTAAALACAKAQKWQQVLVLFEALPKESRLGVELYTAAIDAYGRGSLWRRSMRLLGSALKAREANLATFTAAATAVAGEKRLWRQVLQLLRDVRQQSFQADAALFRLGVMACERGSQWQLSLSLFARLENLRALEPGGSGEARRPERDKVRAASREPGLGLFEVRSARIEAET</sequence>